<dbReference type="AlphaFoldDB" id="A0A1T4LBB1"/>
<protein>
    <submittedName>
        <fullName evidence="1">Uncharacterized protein</fullName>
    </submittedName>
</protein>
<keyword evidence="2" id="KW-1185">Reference proteome</keyword>
<dbReference type="Proteomes" id="UP000190102">
    <property type="component" value="Unassembled WGS sequence"/>
</dbReference>
<reference evidence="2" key="1">
    <citation type="submission" date="2017-02" db="EMBL/GenBank/DDBJ databases">
        <authorList>
            <person name="Varghese N."/>
            <person name="Submissions S."/>
        </authorList>
    </citation>
    <scope>NUCLEOTIDE SEQUENCE [LARGE SCALE GENOMIC DNA]</scope>
    <source>
        <strain evidence="2">ATCC BAA-34</strain>
    </source>
</reference>
<sequence length="97" mass="11202">MPEHLIRNGELWLNPDEKVIKIVENGRDDHIGLITTRASGHIYASMLIHENAMGYRYDVPRWEFSGNERTIFESIDDAEAVIRTNLIFIEGMNSKKT</sequence>
<dbReference type="RefSeq" id="WP_078789153.1">
    <property type="nucleotide sequence ID" value="NZ_FUWR01000002.1"/>
</dbReference>
<organism evidence="1 2">
    <name type="scientific">Trichlorobacter thiogenes</name>
    <dbReference type="NCBI Taxonomy" id="115783"/>
    <lineage>
        <taxon>Bacteria</taxon>
        <taxon>Pseudomonadati</taxon>
        <taxon>Thermodesulfobacteriota</taxon>
        <taxon>Desulfuromonadia</taxon>
        <taxon>Geobacterales</taxon>
        <taxon>Geobacteraceae</taxon>
        <taxon>Trichlorobacter</taxon>
    </lineage>
</organism>
<evidence type="ECO:0000313" key="2">
    <source>
        <dbReference type="Proteomes" id="UP000190102"/>
    </source>
</evidence>
<proteinExistence type="predicted"/>
<dbReference type="EMBL" id="FUWR01000002">
    <property type="protein sequence ID" value="SJZ52102.1"/>
    <property type="molecule type" value="Genomic_DNA"/>
</dbReference>
<accession>A0A1T4LBB1</accession>
<dbReference type="STRING" id="115783.SAMN02745119_00870"/>
<gene>
    <name evidence="1" type="ORF">SAMN02745119_00870</name>
</gene>
<evidence type="ECO:0000313" key="1">
    <source>
        <dbReference type="EMBL" id="SJZ52102.1"/>
    </source>
</evidence>
<name>A0A1T4LBB1_9BACT</name>